<accession>A0ABT4UH98</accession>
<dbReference type="SUPFAM" id="SSF52833">
    <property type="entry name" value="Thioredoxin-like"/>
    <property type="match status" value="1"/>
</dbReference>
<dbReference type="EMBL" id="JAQGEF010000003">
    <property type="protein sequence ID" value="MDA3613979.1"/>
    <property type="molecule type" value="Genomic_DNA"/>
</dbReference>
<feature type="chain" id="PRO_5046391887" evidence="7">
    <location>
        <begin position="21"/>
        <end position="657"/>
    </location>
</feature>
<keyword evidence="4 6" id="KW-1133">Transmembrane helix</keyword>
<dbReference type="InterPro" id="IPR036249">
    <property type="entry name" value="Thioredoxin-like_sf"/>
</dbReference>
<dbReference type="Proteomes" id="UP001210231">
    <property type="component" value="Unassembled WGS sequence"/>
</dbReference>
<evidence type="ECO:0000256" key="2">
    <source>
        <dbReference type="ARBA" id="ARBA00022692"/>
    </source>
</evidence>
<keyword evidence="7" id="KW-0732">Signal</keyword>
<reference evidence="9 10" key="1">
    <citation type="submission" date="2022-12" db="EMBL/GenBank/DDBJ databases">
        <title>Chitinophagaceae gen. sp. nov., a new member of the family Chitinophagaceae, isolated from soil in a chemical factory.</title>
        <authorList>
            <person name="Ke Z."/>
        </authorList>
    </citation>
    <scope>NUCLEOTIDE SEQUENCE [LARGE SCALE GENOMIC DNA]</scope>
    <source>
        <strain evidence="9 10">LY-5</strain>
    </source>
</reference>
<evidence type="ECO:0000313" key="9">
    <source>
        <dbReference type="EMBL" id="MDA3613979.1"/>
    </source>
</evidence>
<proteinExistence type="predicted"/>
<organism evidence="9 10">
    <name type="scientific">Polluticaenibacter yanchengensis</name>
    <dbReference type="NCBI Taxonomy" id="3014562"/>
    <lineage>
        <taxon>Bacteria</taxon>
        <taxon>Pseudomonadati</taxon>
        <taxon>Bacteroidota</taxon>
        <taxon>Chitinophagia</taxon>
        <taxon>Chitinophagales</taxon>
        <taxon>Chitinophagaceae</taxon>
        <taxon>Polluticaenibacter</taxon>
    </lineage>
</organism>
<comment type="subcellular location">
    <subcellularLocation>
        <location evidence="1">Membrane</location>
        <topology evidence="1">Multi-pass membrane protein</topology>
    </subcellularLocation>
</comment>
<evidence type="ECO:0000256" key="7">
    <source>
        <dbReference type="SAM" id="SignalP"/>
    </source>
</evidence>
<dbReference type="PANTHER" id="PTHR32234:SF0">
    <property type="entry name" value="THIOL:DISULFIDE INTERCHANGE PROTEIN DSBD"/>
    <property type="match status" value="1"/>
</dbReference>
<feature type="signal peptide" evidence="7">
    <location>
        <begin position="1"/>
        <end position="20"/>
    </location>
</feature>
<dbReference type="Gene3D" id="3.40.30.10">
    <property type="entry name" value="Glutaredoxin"/>
    <property type="match status" value="1"/>
</dbReference>
<keyword evidence="3" id="KW-0201">Cytochrome c-type biogenesis</keyword>
<feature type="transmembrane region" description="Helical" evidence="6">
    <location>
        <begin position="333"/>
        <end position="354"/>
    </location>
</feature>
<feature type="transmembrane region" description="Helical" evidence="6">
    <location>
        <begin position="295"/>
        <end position="321"/>
    </location>
</feature>
<dbReference type="Pfam" id="PF02683">
    <property type="entry name" value="DsbD_TM"/>
    <property type="match status" value="1"/>
</dbReference>
<dbReference type="PANTHER" id="PTHR32234">
    <property type="entry name" value="THIOL:DISULFIDE INTERCHANGE PROTEIN DSBD"/>
    <property type="match status" value="1"/>
</dbReference>
<feature type="transmembrane region" description="Helical" evidence="6">
    <location>
        <begin position="403"/>
        <end position="421"/>
    </location>
</feature>
<feature type="domain" description="Cytochrome C biogenesis protein transmembrane" evidence="8">
    <location>
        <begin position="177"/>
        <end position="388"/>
    </location>
</feature>
<evidence type="ECO:0000313" key="10">
    <source>
        <dbReference type="Proteomes" id="UP001210231"/>
    </source>
</evidence>
<keyword evidence="5 6" id="KW-0472">Membrane</keyword>
<evidence type="ECO:0000256" key="1">
    <source>
        <dbReference type="ARBA" id="ARBA00004141"/>
    </source>
</evidence>
<dbReference type="Pfam" id="PF13899">
    <property type="entry name" value="Thioredoxin_7"/>
    <property type="match status" value="1"/>
</dbReference>
<evidence type="ECO:0000256" key="3">
    <source>
        <dbReference type="ARBA" id="ARBA00022748"/>
    </source>
</evidence>
<evidence type="ECO:0000256" key="5">
    <source>
        <dbReference type="ARBA" id="ARBA00023136"/>
    </source>
</evidence>
<dbReference type="InterPro" id="IPR003834">
    <property type="entry name" value="Cyt_c_assmbl_TM_dom"/>
</dbReference>
<feature type="transmembrane region" description="Helical" evidence="6">
    <location>
        <begin position="433"/>
        <end position="453"/>
    </location>
</feature>
<feature type="transmembrane region" description="Helical" evidence="6">
    <location>
        <begin position="366"/>
        <end position="383"/>
    </location>
</feature>
<feature type="transmembrane region" description="Helical" evidence="6">
    <location>
        <begin position="254"/>
        <end position="274"/>
    </location>
</feature>
<sequence>MRFLRLLIVLLLTNIITAQAQVSVQFGIVANRTSDTTAQLIIDINPKDSSLKIFSPKQATDNGFASTFEFKSPASAIVRNITVNGNTSSLNIDEGNSAEVLNGSNQIVVDIAFTEKDVQQIEGQFNILGKDGDNYPSGVEEIAVPLKTASDVENAPAADKSEAAPPVEKDSKSGWGLFFMCLGFGFGAVFTPCVFPLIPVTVSFFLKSGGTKKEGVKKAWMYALSIILIYTIPTLILTLIFGDKFLYTVSSHPVTNLFFFAIFIVFAISFFGGFELQLPSSWANKADQNAGKGGLIGVFFMALTLVIVSFSCTGPIVAALLGETSGKGIKMGSVFGMLGFGIGLAFPFAIFALFPNMLKSLPKSGGWLNSVKVFFGFIELGLAMKFLSNADLAYHWGLLNRDVFLAIWIVLAAVLGIYLLGKFKMSHDSDLKYISIPRLFIALASFTFAVYMIPGLFGAPLTPLSGILPPPGTQKFNLDDLQYKIGAGGGHATNTGAGNVPAPQKYVEKFHAPFGLTAYFDVDEALAAAKIANKPILLDFTGWSCANCRKMENEVWSKPEVLKRLKEDFILVSFYVDDKTPLPVEERYTNKNGEKIKTIGEKNLDYEVTNFGINAQPLYKFIDLDGKSLSDVQYGYDPDIQKFIDHLETVKAKFHKK</sequence>
<keyword evidence="10" id="KW-1185">Reference proteome</keyword>
<dbReference type="RefSeq" id="WP_407030309.1">
    <property type="nucleotide sequence ID" value="NZ_JAQGEF010000003.1"/>
</dbReference>
<keyword evidence="2 6" id="KW-0812">Transmembrane</keyword>
<evidence type="ECO:0000256" key="4">
    <source>
        <dbReference type="ARBA" id="ARBA00022989"/>
    </source>
</evidence>
<evidence type="ECO:0000259" key="8">
    <source>
        <dbReference type="Pfam" id="PF02683"/>
    </source>
</evidence>
<gene>
    <name evidence="9" type="ORF">O3P16_04120</name>
</gene>
<feature type="transmembrane region" description="Helical" evidence="6">
    <location>
        <begin position="219"/>
        <end position="242"/>
    </location>
</feature>
<evidence type="ECO:0000256" key="6">
    <source>
        <dbReference type="SAM" id="Phobius"/>
    </source>
</evidence>
<comment type="caution">
    <text evidence="9">The sequence shown here is derived from an EMBL/GenBank/DDBJ whole genome shotgun (WGS) entry which is preliminary data.</text>
</comment>
<feature type="transmembrane region" description="Helical" evidence="6">
    <location>
        <begin position="175"/>
        <end position="198"/>
    </location>
</feature>
<protein>
    <submittedName>
        <fullName evidence="9">Thioredoxin family protein</fullName>
    </submittedName>
</protein>
<name>A0ABT4UH98_9BACT</name>